<sequence>MAKPGYSDQGFWLRLIYMVLYWIILNIALTVFGGLIVVVSLIKLLTSSKAEMLSVWLKSISMFIRQACRFLSFEDEEKPFPFQPWPKVNTDEQN</sequence>
<organism evidence="2 3">
    <name type="scientific">Marinomonas spartinae</name>
    <dbReference type="NCBI Taxonomy" id="1792290"/>
    <lineage>
        <taxon>Bacteria</taxon>
        <taxon>Pseudomonadati</taxon>
        <taxon>Pseudomonadota</taxon>
        <taxon>Gammaproteobacteria</taxon>
        <taxon>Oceanospirillales</taxon>
        <taxon>Oceanospirillaceae</taxon>
        <taxon>Marinomonas</taxon>
    </lineage>
</organism>
<evidence type="ECO:0008006" key="4">
    <source>
        <dbReference type="Google" id="ProtNLM"/>
    </source>
</evidence>
<gene>
    <name evidence="2" type="ORF">MSP8886_03035</name>
</gene>
<keyword evidence="1" id="KW-0812">Transmembrane</keyword>
<accession>A0A1A8TN16</accession>
<dbReference type="EMBL" id="FLOB01000007">
    <property type="protein sequence ID" value="SBS34315.1"/>
    <property type="molecule type" value="Genomic_DNA"/>
</dbReference>
<name>A0A1A8TN16_9GAMM</name>
<reference evidence="2 3" key="1">
    <citation type="submission" date="2016-06" db="EMBL/GenBank/DDBJ databases">
        <authorList>
            <person name="Kjaerup R.B."/>
            <person name="Dalgaard T.S."/>
            <person name="Juul-Madsen H.R."/>
        </authorList>
    </citation>
    <scope>NUCLEOTIDE SEQUENCE [LARGE SCALE GENOMIC DNA]</scope>
    <source>
        <strain evidence="2 3">CECT 8886</strain>
    </source>
</reference>
<keyword evidence="3" id="KW-1185">Reference proteome</keyword>
<dbReference type="STRING" id="1792290.MSP8886_03035"/>
<dbReference type="RefSeq" id="WP_067017889.1">
    <property type="nucleotide sequence ID" value="NZ_FLOB01000007.1"/>
</dbReference>
<evidence type="ECO:0000256" key="1">
    <source>
        <dbReference type="SAM" id="Phobius"/>
    </source>
</evidence>
<feature type="transmembrane region" description="Helical" evidence="1">
    <location>
        <begin position="20"/>
        <end position="42"/>
    </location>
</feature>
<dbReference type="OrthoDB" id="5766995at2"/>
<dbReference type="Pfam" id="PF14333">
    <property type="entry name" value="DUF4389"/>
    <property type="match status" value="1"/>
</dbReference>
<protein>
    <recommendedName>
        <fullName evidence="4">Lipase</fullName>
    </recommendedName>
</protein>
<dbReference type="AlphaFoldDB" id="A0A1A8TN16"/>
<keyword evidence="1" id="KW-0472">Membrane</keyword>
<evidence type="ECO:0000313" key="2">
    <source>
        <dbReference type="EMBL" id="SBS34315.1"/>
    </source>
</evidence>
<dbReference type="InterPro" id="IPR025498">
    <property type="entry name" value="DUF4389"/>
</dbReference>
<dbReference type="Proteomes" id="UP000092544">
    <property type="component" value="Unassembled WGS sequence"/>
</dbReference>
<keyword evidence="1" id="KW-1133">Transmembrane helix</keyword>
<evidence type="ECO:0000313" key="3">
    <source>
        <dbReference type="Proteomes" id="UP000092544"/>
    </source>
</evidence>
<proteinExistence type="predicted"/>